<organism evidence="2 3">
    <name type="scientific">Mycobacterium talmoniae</name>
    <dbReference type="NCBI Taxonomy" id="1858794"/>
    <lineage>
        <taxon>Bacteria</taxon>
        <taxon>Bacillati</taxon>
        <taxon>Actinomycetota</taxon>
        <taxon>Actinomycetes</taxon>
        <taxon>Mycobacteriales</taxon>
        <taxon>Mycobacteriaceae</taxon>
        <taxon>Mycobacterium</taxon>
    </lineage>
</organism>
<proteinExistence type="predicted"/>
<protein>
    <recommendedName>
        <fullName evidence="1">DUF559 domain-containing protein</fullName>
    </recommendedName>
</protein>
<feature type="domain" description="DUF559" evidence="1">
    <location>
        <begin position="111"/>
        <end position="164"/>
    </location>
</feature>
<gene>
    <name evidence="2" type="ORF">C1Y40_04864</name>
</gene>
<dbReference type="Gene3D" id="3.40.960.10">
    <property type="entry name" value="VSR Endonuclease"/>
    <property type="match status" value="1"/>
</dbReference>
<dbReference type="InterPro" id="IPR007569">
    <property type="entry name" value="DUF559"/>
</dbReference>
<evidence type="ECO:0000313" key="2">
    <source>
        <dbReference type="EMBL" id="PQM44980.1"/>
    </source>
</evidence>
<evidence type="ECO:0000313" key="3">
    <source>
        <dbReference type="Proteomes" id="UP000238296"/>
    </source>
</evidence>
<dbReference type="EMBL" id="PPEA01000684">
    <property type="protein sequence ID" value="PQM44980.1"/>
    <property type="molecule type" value="Genomic_DNA"/>
</dbReference>
<dbReference type="AlphaFoldDB" id="A0A2S8BE85"/>
<accession>A0A2S8BE85</accession>
<name>A0A2S8BE85_9MYCO</name>
<dbReference type="SUPFAM" id="SSF52980">
    <property type="entry name" value="Restriction endonuclease-like"/>
    <property type="match status" value="1"/>
</dbReference>
<dbReference type="Pfam" id="PF04480">
    <property type="entry name" value="DUF559"/>
    <property type="match status" value="1"/>
</dbReference>
<reference evidence="2 3" key="1">
    <citation type="journal article" date="2017" name="Int. J. Syst. Evol. Microbiol.">
        <title>Mycobacterium talmoniae sp. nov., a slowly growing mycobacterium isolated from human respiratory samples.</title>
        <authorList>
            <person name="Davidson R.M."/>
            <person name="DeGroote M.A."/>
            <person name="Marola J.L."/>
            <person name="Buss S."/>
            <person name="Jones V."/>
            <person name="McNeil M.R."/>
            <person name="Freifeld A.G."/>
            <person name="Elaine Epperson L."/>
            <person name="Hasan N.A."/>
            <person name="Jackson M."/>
            <person name="Iwen P.C."/>
            <person name="Salfinger M."/>
            <person name="Strong M."/>
        </authorList>
    </citation>
    <scope>NUCLEOTIDE SEQUENCE [LARGE SCALE GENOMIC DNA]</scope>
    <source>
        <strain evidence="2 3">ATCC BAA-2683</strain>
    </source>
</reference>
<evidence type="ECO:0000259" key="1">
    <source>
        <dbReference type="Pfam" id="PF04480"/>
    </source>
</evidence>
<sequence>MITVDGIAVTGPARTAFDIGRRTRARQVRLQRLDALANATGVGIADVEAVIAAHRGARGLNRLRRILPLVDGGAESPQETRTRLVLIDAGLPKPETQIVVRDPYGGFVARVDMGYRELKVGIEYDGPQHWTDPKQRQRDIDRQVALAALGWVIIRVSADLLRYREATFVGRVEDAMYAAGWPGRAASGNLPTPARRVAS</sequence>
<dbReference type="InterPro" id="IPR011335">
    <property type="entry name" value="Restrct_endonuc-II-like"/>
</dbReference>
<dbReference type="Proteomes" id="UP000238296">
    <property type="component" value="Unassembled WGS sequence"/>
</dbReference>
<comment type="caution">
    <text evidence="2">The sequence shown here is derived from an EMBL/GenBank/DDBJ whole genome shotgun (WGS) entry which is preliminary data.</text>
</comment>